<dbReference type="Pfam" id="PF00201">
    <property type="entry name" value="UDPGT"/>
    <property type="match status" value="1"/>
</dbReference>
<evidence type="ECO:0000313" key="8">
    <source>
        <dbReference type="Proteomes" id="UP001157418"/>
    </source>
</evidence>
<keyword evidence="2 4" id="KW-0328">Glycosyltransferase</keyword>
<organism evidence="7 8">
    <name type="scientific">Lactuca virosa</name>
    <dbReference type="NCBI Taxonomy" id="75947"/>
    <lineage>
        <taxon>Eukaryota</taxon>
        <taxon>Viridiplantae</taxon>
        <taxon>Streptophyta</taxon>
        <taxon>Embryophyta</taxon>
        <taxon>Tracheophyta</taxon>
        <taxon>Spermatophyta</taxon>
        <taxon>Magnoliopsida</taxon>
        <taxon>eudicotyledons</taxon>
        <taxon>Gunneridae</taxon>
        <taxon>Pentapetalae</taxon>
        <taxon>asterids</taxon>
        <taxon>campanulids</taxon>
        <taxon>Asterales</taxon>
        <taxon>Asteraceae</taxon>
        <taxon>Cichorioideae</taxon>
        <taxon>Cichorieae</taxon>
        <taxon>Lactucinae</taxon>
        <taxon>Lactuca</taxon>
    </lineage>
</organism>
<dbReference type="AlphaFoldDB" id="A0AAU9P668"/>
<dbReference type="SUPFAM" id="SSF53756">
    <property type="entry name" value="UDP-Glycosyltransferase/glycogen phosphorylase"/>
    <property type="match status" value="1"/>
</dbReference>
<comment type="similarity">
    <text evidence="1 4">Belongs to the UDP-glycosyltransferase family.</text>
</comment>
<dbReference type="PANTHER" id="PTHR48044:SF23">
    <property type="entry name" value="ANTHOCYANIDIN 3-O-GLUCOSYLTRANSFERASE-LIKE"/>
    <property type="match status" value="1"/>
</dbReference>
<dbReference type="EMBL" id="CAKMRJ010005523">
    <property type="protein sequence ID" value="CAH1445733.1"/>
    <property type="molecule type" value="Genomic_DNA"/>
</dbReference>
<evidence type="ECO:0000313" key="7">
    <source>
        <dbReference type="EMBL" id="CAH1445733.1"/>
    </source>
</evidence>
<evidence type="ECO:0000256" key="3">
    <source>
        <dbReference type="ARBA" id="ARBA00022679"/>
    </source>
</evidence>
<keyword evidence="3 4" id="KW-0808">Transferase</keyword>
<dbReference type="PANTHER" id="PTHR48044">
    <property type="entry name" value="GLYCOSYLTRANSFERASE"/>
    <property type="match status" value="1"/>
</dbReference>
<dbReference type="Gene3D" id="3.40.50.2000">
    <property type="entry name" value="Glycogen Phosphorylase B"/>
    <property type="match status" value="2"/>
</dbReference>
<dbReference type="InterPro" id="IPR058980">
    <property type="entry name" value="Glyco_transf_N"/>
</dbReference>
<dbReference type="Proteomes" id="UP001157418">
    <property type="component" value="Unassembled WGS sequence"/>
</dbReference>
<dbReference type="InterPro" id="IPR002213">
    <property type="entry name" value="UDP_glucos_trans"/>
</dbReference>
<dbReference type="GO" id="GO:0050404">
    <property type="term" value="F:zeatin O-beta-D-xylosyltransferase activity"/>
    <property type="evidence" value="ECO:0007669"/>
    <property type="project" value="UniProtKB-ARBA"/>
</dbReference>
<sequence>MEVDERNATVHSPSPVAEVVVVMVPFVAQGHLNQLIHLSRLISTYKIPVHFVTTTTHIRQVRSRFHDFISRSAASNLIHFHALPTPPFTSPHPNPSSRFPSHLQPAFESSLHLRRPVADLILSLSSSTTRVAVIHDFMMSYVVQDVKAIPNAETYIFRPLSAFHTFWLTWERLSRPFPVDPGMLKRLPSADGSLSPEFKEFVKQQLPHVGYHVGELYDSSRAIEGEYLEYLEREELNDYKKLWAIGPFNHADRTSFTVSKNHHKCLQWLDLQPPTSVVYVSFGTTTTFTDEQITELAIGLERSQQRFIWVVRAADKGDVFEDEAKMADLPEGFEERVEGRGLVVRGWAPQTEILGHVATGGFMTHCGWNSCTESISNGVPMATWPMHSDQPRNAFLMTDVLRIGLVVKNWEHRDELVTSVVVEDVIRRLMDSKEGEDVRERAVELADTVKKSVVEGGESSKETDSFISYISRHG</sequence>
<reference evidence="7 8" key="1">
    <citation type="submission" date="2022-01" db="EMBL/GenBank/DDBJ databases">
        <authorList>
            <person name="Xiong W."/>
            <person name="Schranz E."/>
        </authorList>
    </citation>
    <scope>NUCLEOTIDE SEQUENCE [LARGE SCALE GENOMIC DNA]</scope>
</reference>
<protein>
    <recommendedName>
        <fullName evidence="5">Glycosyltransferase</fullName>
        <ecNumber evidence="5">2.4.1.-</ecNumber>
    </recommendedName>
</protein>
<keyword evidence="8" id="KW-1185">Reference proteome</keyword>
<dbReference type="EC" id="2.4.1.-" evidence="5"/>
<gene>
    <name evidence="7" type="ORF">LVIROSA_LOCUS31478</name>
</gene>
<dbReference type="CDD" id="cd03784">
    <property type="entry name" value="GT1_Gtf-like"/>
    <property type="match status" value="1"/>
</dbReference>
<dbReference type="FunFam" id="3.40.50.2000:FF:000238">
    <property type="entry name" value="Glycosyltransferase"/>
    <property type="match status" value="1"/>
</dbReference>
<evidence type="ECO:0000256" key="5">
    <source>
        <dbReference type="RuleBase" id="RU362057"/>
    </source>
</evidence>
<dbReference type="GO" id="GO:0009690">
    <property type="term" value="P:cytokinin metabolic process"/>
    <property type="evidence" value="ECO:0007669"/>
    <property type="project" value="UniProtKB-ARBA"/>
</dbReference>
<dbReference type="GO" id="GO:0016138">
    <property type="term" value="P:glycoside biosynthetic process"/>
    <property type="evidence" value="ECO:0007669"/>
    <property type="project" value="UniProtKB-ARBA"/>
</dbReference>
<proteinExistence type="inferred from homology"/>
<evidence type="ECO:0000259" key="6">
    <source>
        <dbReference type="Pfam" id="PF26168"/>
    </source>
</evidence>
<dbReference type="InterPro" id="IPR035595">
    <property type="entry name" value="UDP_glycos_trans_CS"/>
</dbReference>
<evidence type="ECO:0000256" key="4">
    <source>
        <dbReference type="RuleBase" id="RU003718"/>
    </source>
</evidence>
<evidence type="ECO:0000256" key="1">
    <source>
        <dbReference type="ARBA" id="ARBA00009995"/>
    </source>
</evidence>
<evidence type="ECO:0000256" key="2">
    <source>
        <dbReference type="ARBA" id="ARBA00022676"/>
    </source>
</evidence>
<dbReference type="PROSITE" id="PS00375">
    <property type="entry name" value="UDPGT"/>
    <property type="match status" value="1"/>
</dbReference>
<dbReference type="Pfam" id="PF26168">
    <property type="entry name" value="Glyco_transf_N"/>
    <property type="match status" value="1"/>
</dbReference>
<accession>A0AAU9P668</accession>
<feature type="domain" description="Glycosyltransferase N-terminal" evidence="6">
    <location>
        <begin position="18"/>
        <end position="249"/>
    </location>
</feature>
<name>A0AAU9P668_9ASTR</name>
<dbReference type="FunFam" id="3.40.50.2000:FF:000060">
    <property type="entry name" value="Glycosyltransferase"/>
    <property type="match status" value="1"/>
</dbReference>
<comment type="caution">
    <text evidence="7">The sequence shown here is derived from an EMBL/GenBank/DDBJ whole genome shotgun (WGS) entry which is preliminary data.</text>
</comment>